<proteinExistence type="predicted"/>
<feature type="transmembrane region" description="Helical" evidence="1">
    <location>
        <begin position="189"/>
        <end position="209"/>
    </location>
</feature>
<keyword evidence="1" id="KW-0812">Transmembrane</keyword>
<feature type="transmembrane region" description="Helical" evidence="1">
    <location>
        <begin position="229"/>
        <end position="247"/>
    </location>
</feature>
<sequence length="457" mass="50813">MAGIGFELRRLLRKNTLLGLAQAYTYAGVIGSGPWIFSIVGILLVGIFSASVVVPSFLVTQFQTSVTYLVASSLVFTGLVQQAFTRFVSDRLFEKRQELILPNLHGLLLVVMGAACVLGTVALFWLLPGERLLYRLLMLAGFATMCAVWVLTVLLSGMKHYKAITLLFAGAYTLIVIAALLLRPWGLEGLLGGFLLGNLVLMAGMWLFIVHDFNPSGPLIAFDFARRELCYPSLIAVGFLYNFGIWVDKLMFWYFEPTSQQVIGSLRASLIYDLPVFLSYLSIIPGMAVFLVRIETDFVEFYDKFYDAVRGGGSLEYIESMHDEMVYSIQQGLVEIAKIQTLAVLVTFVAGPVILEALGISQLYLPLLYVQVIGAGLQVGLMAVLNVFFYLDQRRIVLWLCAQVVLLNVVLTGMSQYYGAALYGYGFTLAMLITLLTGLVLLTRQLNRLEYQTFMLQ</sequence>
<accession>A0A1H9INY7</accession>
<organism evidence="2 3">
    <name type="scientific">Giesbergeria anulus</name>
    <dbReference type="NCBI Taxonomy" id="180197"/>
    <lineage>
        <taxon>Bacteria</taxon>
        <taxon>Pseudomonadati</taxon>
        <taxon>Pseudomonadota</taxon>
        <taxon>Betaproteobacteria</taxon>
        <taxon>Burkholderiales</taxon>
        <taxon>Comamonadaceae</taxon>
        <taxon>Giesbergeria</taxon>
    </lineage>
</organism>
<keyword evidence="3" id="KW-1185">Reference proteome</keyword>
<feature type="transmembrane region" description="Helical" evidence="1">
    <location>
        <begin position="420"/>
        <end position="442"/>
    </location>
</feature>
<feature type="transmembrane region" description="Helical" evidence="1">
    <location>
        <begin position="274"/>
        <end position="294"/>
    </location>
</feature>
<reference evidence="2 3" key="1">
    <citation type="submission" date="2016-10" db="EMBL/GenBank/DDBJ databases">
        <authorList>
            <person name="de Groot N.N."/>
        </authorList>
    </citation>
    <scope>NUCLEOTIDE SEQUENCE [LARGE SCALE GENOMIC DNA]</scope>
    <source>
        <strain evidence="2 3">ATCC 35958</strain>
    </source>
</reference>
<feature type="transmembrane region" description="Helical" evidence="1">
    <location>
        <begin position="65"/>
        <end position="85"/>
    </location>
</feature>
<evidence type="ECO:0000313" key="3">
    <source>
        <dbReference type="Proteomes" id="UP000199766"/>
    </source>
</evidence>
<gene>
    <name evidence="2" type="ORF">SAMN02982919_01180</name>
</gene>
<evidence type="ECO:0000313" key="2">
    <source>
        <dbReference type="EMBL" id="SEQ76471.1"/>
    </source>
</evidence>
<feature type="transmembrane region" description="Helical" evidence="1">
    <location>
        <begin position="396"/>
        <end position="414"/>
    </location>
</feature>
<feature type="transmembrane region" description="Helical" evidence="1">
    <location>
        <begin position="367"/>
        <end position="389"/>
    </location>
</feature>
<keyword evidence="1" id="KW-1133">Transmembrane helix</keyword>
<feature type="transmembrane region" description="Helical" evidence="1">
    <location>
        <begin position="106"/>
        <end position="127"/>
    </location>
</feature>
<name>A0A1H9INY7_9BURK</name>
<dbReference type="STRING" id="180197.SAMN02982919_01180"/>
<dbReference type="AlphaFoldDB" id="A0A1H9INY7"/>
<feature type="transmembrane region" description="Helical" evidence="1">
    <location>
        <begin position="342"/>
        <end position="361"/>
    </location>
</feature>
<dbReference type="InterPro" id="IPR031617">
    <property type="entry name" value="PelG"/>
</dbReference>
<dbReference type="Proteomes" id="UP000199766">
    <property type="component" value="Unassembled WGS sequence"/>
</dbReference>
<feature type="transmembrane region" description="Helical" evidence="1">
    <location>
        <begin position="133"/>
        <end position="156"/>
    </location>
</feature>
<keyword evidence="1" id="KW-0472">Membrane</keyword>
<feature type="transmembrane region" description="Helical" evidence="1">
    <location>
        <begin position="35"/>
        <end position="59"/>
    </location>
</feature>
<dbReference type="Pfam" id="PF16933">
    <property type="entry name" value="PelG"/>
    <property type="match status" value="1"/>
</dbReference>
<protein>
    <submittedName>
        <fullName evidence="2">Uncharacterized membrane protein</fullName>
    </submittedName>
</protein>
<feature type="transmembrane region" description="Helical" evidence="1">
    <location>
        <begin position="163"/>
        <end position="183"/>
    </location>
</feature>
<dbReference type="RefSeq" id="WP_091454254.1">
    <property type="nucleotide sequence ID" value="NZ_FOGD01000002.1"/>
</dbReference>
<evidence type="ECO:0000256" key="1">
    <source>
        <dbReference type="SAM" id="Phobius"/>
    </source>
</evidence>
<dbReference type="OrthoDB" id="37830at2"/>
<dbReference type="EMBL" id="FOGD01000002">
    <property type="protein sequence ID" value="SEQ76471.1"/>
    <property type="molecule type" value="Genomic_DNA"/>
</dbReference>